<keyword evidence="12" id="KW-1185">Reference proteome</keyword>
<evidence type="ECO:0000256" key="9">
    <source>
        <dbReference type="PIRSR" id="PIRSR001434-2"/>
    </source>
</evidence>
<gene>
    <name evidence="11" type="ORF">FD50_GL001646</name>
</gene>
<accession>A0A0R1V1P1</accession>
<dbReference type="OrthoDB" id="9780685at2"/>
<dbReference type="GO" id="GO:0018826">
    <property type="term" value="F:methionine gamma-lyase activity"/>
    <property type="evidence" value="ECO:0007669"/>
    <property type="project" value="UniProtKB-EC"/>
</dbReference>
<dbReference type="PIRSF" id="PIRSF001434">
    <property type="entry name" value="CGS"/>
    <property type="match status" value="1"/>
</dbReference>
<comment type="catalytic activity">
    <reaction evidence="7">
        <text>L-homocysteine + H2O = 2-oxobutanoate + hydrogen sulfide + NH4(+) + H(+)</text>
        <dbReference type="Rhea" id="RHEA:14501"/>
        <dbReference type="ChEBI" id="CHEBI:15377"/>
        <dbReference type="ChEBI" id="CHEBI:15378"/>
        <dbReference type="ChEBI" id="CHEBI:16763"/>
        <dbReference type="ChEBI" id="CHEBI:28938"/>
        <dbReference type="ChEBI" id="CHEBI:29919"/>
        <dbReference type="ChEBI" id="CHEBI:58199"/>
        <dbReference type="EC" id="4.4.1.2"/>
    </reaction>
    <physiologicalReaction direction="left-to-right" evidence="7">
        <dbReference type="Rhea" id="RHEA:14502"/>
    </physiologicalReaction>
</comment>
<dbReference type="AlphaFoldDB" id="A0A0R1V1P1"/>
<dbReference type="GO" id="GO:0071269">
    <property type="term" value="P:L-homocysteine biosynthetic process"/>
    <property type="evidence" value="ECO:0007669"/>
    <property type="project" value="TreeGrafter"/>
</dbReference>
<evidence type="ECO:0000313" key="11">
    <source>
        <dbReference type="EMBL" id="KRL97096.1"/>
    </source>
</evidence>
<feature type="modified residue" description="N6-(pyridoxal phosphate)lysine" evidence="9">
    <location>
        <position position="209"/>
    </location>
</feature>
<dbReference type="InterPro" id="IPR015421">
    <property type="entry name" value="PyrdxlP-dep_Trfase_major"/>
</dbReference>
<dbReference type="CDD" id="cd00614">
    <property type="entry name" value="CGS_like"/>
    <property type="match status" value="1"/>
</dbReference>
<comment type="similarity">
    <text evidence="2 10">Belongs to the trans-sulfuration enzymes family.</text>
</comment>
<evidence type="ECO:0000256" key="3">
    <source>
        <dbReference type="ARBA" id="ARBA00022679"/>
    </source>
</evidence>
<dbReference type="InterPro" id="IPR015422">
    <property type="entry name" value="PyrdxlP-dep_Trfase_small"/>
</dbReference>
<dbReference type="GO" id="GO:0006535">
    <property type="term" value="P:cysteine biosynthetic process from serine"/>
    <property type="evidence" value="ECO:0007669"/>
    <property type="project" value="TreeGrafter"/>
</dbReference>
<dbReference type="PATRIC" id="fig|1423801.4.peg.1683"/>
<comment type="caution">
    <text evidence="11">The sequence shown here is derived from an EMBL/GenBank/DDBJ whole genome shotgun (WGS) entry which is preliminary data.</text>
</comment>
<dbReference type="GO" id="GO:0047982">
    <property type="term" value="F:homocysteine desulfhydrase activity"/>
    <property type="evidence" value="ECO:0007669"/>
    <property type="project" value="UniProtKB-EC"/>
</dbReference>
<dbReference type="GO" id="GO:0030170">
    <property type="term" value="F:pyridoxal phosphate binding"/>
    <property type="evidence" value="ECO:0007669"/>
    <property type="project" value="InterPro"/>
</dbReference>
<keyword evidence="3 11" id="KW-0808">Transferase</keyword>
<evidence type="ECO:0000256" key="4">
    <source>
        <dbReference type="ARBA" id="ARBA00022898"/>
    </source>
</evidence>
<name>A0A0R1V1P1_9LACO</name>
<dbReference type="RefSeq" id="WP_056961424.1">
    <property type="nucleotide sequence ID" value="NZ_AZFQ01000053.1"/>
</dbReference>
<evidence type="ECO:0000256" key="10">
    <source>
        <dbReference type="RuleBase" id="RU362118"/>
    </source>
</evidence>
<comment type="cofactor">
    <cofactor evidence="1 10">
        <name>pyridoxal 5'-phosphate</name>
        <dbReference type="ChEBI" id="CHEBI:597326"/>
    </cofactor>
</comment>
<evidence type="ECO:0000256" key="5">
    <source>
        <dbReference type="ARBA" id="ARBA00047175"/>
    </source>
</evidence>
<dbReference type="InterPro" id="IPR015424">
    <property type="entry name" value="PyrdxlP-dep_Trfase"/>
</dbReference>
<dbReference type="Proteomes" id="UP000051166">
    <property type="component" value="Unassembled WGS sequence"/>
</dbReference>
<evidence type="ECO:0000256" key="2">
    <source>
        <dbReference type="ARBA" id="ARBA00009077"/>
    </source>
</evidence>
<dbReference type="EC" id="4.4.1.2" evidence="5"/>
<evidence type="ECO:0000256" key="1">
    <source>
        <dbReference type="ARBA" id="ARBA00001933"/>
    </source>
</evidence>
<dbReference type="PANTHER" id="PTHR43797:SF2">
    <property type="entry name" value="HOMOCYSTEINE_CYSTEINE SYNTHASE"/>
    <property type="match status" value="1"/>
</dbReference>
<dbReference type="GO" id="GO:0019346">
    <property type="term" value="P:transsulfuration"/>
    <property type="evidence" value="ECO:0007669"/>
    <property type="project" value="InterPro"/>
</dbReference>
<dbReference type="PANTHER" id="PTHR43797">
    <property type="entry name" value="HOMOCYSTEINE/CYSTEINE SYNTHASE"/>
    <property type="match status" value="1"/>
</dbReference>
<dbReference type="InterPro" id="IPR000277">
    <property type="entry name" value="Cys/Met-Metab_PyrdxlP-dep_enz"/>
</dbReference>
<evidence type="ECO:0000256" key="6">
    <source>
        <dbReference type="ARBA" id="ARBA00047199"/>
    </source>
</evidence>
<evidence type="ECO:0000256" key="8">
    <source>
        <dbReference type="ARBA" id="ARBA00052699"/>
    </source>
</evidence>
<sequence length="443" mass="48441">MTNYKFNTARIHGGYIPEEHQNAAEVPIYQNVAFTLGDAEHAEKIARGNVPNAYTYSRVGNPTVAVLEKRIAILDGGIEAVAVSSGMAAITYSILNVAEGGGRIIAPFDLYGAALDEFKTLFPKYGIEFDLVADINDLAAIKRLIKPETKAIYTESISNPTTKISDVAGLAAVAHQAGVPLIVDNTFPTPYLFQPLKYGADIVLYSSTKGINGHGNAVSGLIVDGGKFNWNNGKFPQFQEKEFILKEVAAKEDYSYAGVFGNAAFIKRIKMKYLRLMGAVLGPFEAYLELLGLETISERLDKEVATSLKIAHYLKQEPHVKNVYYTGLEDAPQAELRKKYFPKGIGTILSFEIAGTAAQTKKVVDAVKLFLYLPNVGDSRSLIVNPNKITHREVPVEYQAAGHLTDQLLRLSIGLEDSEDLISDLKSAIAQAFEEETDDKNQG</sequence>
<evidence type="ECO:0000313" key="12">
    <source>
        <dbReference type="Proteomes" id="UP000051166"/>
    </source>
</evidence>
<dbReference type="GO" id="GO:0003961">
    <property type="term" value="F:O-acetylhomoserine aminocarboxypropyltransferase activity"/>
    <property type="evidence" value="ECO:0007669"/>
    <property type="project" value="TreeGrafter"/>
</dbReference>
<keyword evidence="4 9" id="KW-0663">Pyridoxal phosphate</keyword>
<dbReference type="Gene3D" id="3.90.1150.10">
    <property type="entry name" value="Aspartate Aminotransferase, domain 1"/>
    <property type="match status" value="1"/>
</dbReference>
<dbReference type="GeneID" id="98308900"/>
<dbReference type="GO" id="GO:0005737">
    <property type="term" value="C:cytoplasm"/>
    <property type="evidence" value="ECO:0007669"/>
    <property type="project" value="TreeGrafter"/>
</dbReference>
<dbReference type="SUPFAM" id="SSF53383">
    <property type="entry name" value="PLP-dependent transferases"/>
    <property type="match status" value="1"/>
</dbReference>
<evidence type="ECO:0000256" key="7">
    <source>
        <dbReference type="ARBA" id="ARBA00048780"/>
    </source>
</evidence>
<organism evidence="11 12">
    <name type="scientific">Liquorilactobacillus satsumensis DSM 16230 = JCM 12392</name>
    <dbReference type="NCBI Taxonomy" id="1423801"/>
    <lineage>
        <taxon>Bacteria</taxon>
        <taxon>Bacillati</taxon>
        <taxon>Bacillota</taxon>
        <taxon>Bacilli</taxon>
        <taxon>Lactobacillales</taxon>
        <taxon>Lactobacillaceae</taxon>
        <taxon>Liquorilactobacillus</taxon>
    </lineage>
</organism>
<dbReference type="GO" id="GO:0004124">
    <property type="term" value="F:cysteine synthase activity"/>
    <property type="evidence" value="ECO:0007669"/>
    <property type="project" value="TreeGrafter"/>
</dbReference>
<dbReference type="EMBL" id="AZFQ01000053">
    <property type="protein sequence ID" value="KRL97096.1"/>
    <property type="molecule type" value="Genomic_DNA"/>
</dbReference>
<dbReference type="STRING" id="1423801.FD50_GL001646"/>
<dbReference type="Pfam" id="PF01053">
    <property type="entry name" value="Cys_Met_Meta_PP"/>
    <property type="match status" value="1"/>
</dbReference>
<reference evidence="11 12" key="1">
    <citation type="journal article" date="2015" name="Genome Announc.">
        <title>Expanding the biotechnology potential of lactobacilli through comparative genomics of 213 strains and associated genera.</title>
        <authorList>
            <person name="Sun Z."/>
            <person name="Harris H.M."/>
            <person name="McCann A."/>
            <person name="Guo C."/>
            <person name="Argimon S."/>
            <person name="Zhang W."/>
            <person name="Yang X."/>
            <person name="Jeffery I.B."/>
            <person name="Cooney J.C."/>
            <person name="Kagawa T.F."/>
            <person name="Liu W."/>
            <person name="Song Y."/>
            <person name="Salvetti E."/>
            <person name="Wrobel A."/>
            <person name="Rasinkangas P."/>
            <person name="Parkhill J."/>
            <person name="Rea M.C."/>
            <person name="O'Sullivan O."/>
            <person name="Ritari J."/>
            <person name="Douillard F.P."/>
            <person name="Paul Ross R."/>
            <person name="Yang R."/>
            <person name="Briner A.E."/>
            <person name="Felis G.E."/>
            <person name="de Vos W.M."/>
            <person name="Barrangou R."/>
            <person name="Klaenhammer T.R."/>
            <person name="Caufield P.W."/>
            <person name="Cui Y."/>
            <person name="Zhang H."/>
            <person name="O'Toole P.W."/>
        </authorList>
    </citation>
    <scope>NUCLEOTIDE SEQUENCE [LARGE SCALE GENOMIC DNA]</scope>
    <source>
        <strain evidence="11 12">DSM 16230</strain>
    </source>
</reference>
<comment type="catalytic activity">
    <reaction evidence="8">
        <text>L-methionine + H2O = methanethiol + 2-oxobutanoate + NH4(+)</text>
        <dbReference type="Rhea" id="RHEA:23800"/>
        <dbReference type="ChEBI" id="CHEBI:15377"/>
        <dbReference type="ChEBI" id="CHEBI:16007"/>
        <dbReference type="ChEBI" id="CHEBI:16763"/>
        <dbReference type="ChEBI" id="CHEBI:28938"/>
        <dbReference type="ChEBI" id="CHEBI:57844"/>
        <dbReference type="EC" id="4.4.1.11"/>
    </reaction>
    <physiologicalReaction direction="left-to-right" evidence="8">
        <dbReference type="Rhea" id="RHEA:23801"/>
    </physiologicalReaction>
</comment>
<proteinExistence type="inferred from homology"/>
<dbReference type="FunFam" id="3.40.640.10:FF:000046">
    <property type="entry name" value="Cystathionine gamma-lyase"/>
    <property type="match status" value="1"/>
</dbReference>
<protein>
    <recommendedName>
        <fullName evidence="5">homocysteine desulfhydrase</fullName>
        <ecNumber evidence="5">4.4.1.2</ecNumber>
    </recommendedName>
    <alternativeName>
        <fullName evidence="6">Homocysteine desulfhydrase</fullName>
    </alternativeName>
</protein>
<dbReference type="Gene3D" id="3.40.640.10">
    <property type="entry name" value="Type I PLP-dependent aspartate aminotransferase-like (Major domain)"/>
    <property type="match status" value="1"/>
</dbReference>
<dbReference type="InterPro" id="IPR006235">
    <property type="entry name" value="OAc-hSer/O-AcSer_sulfhydrylase"/>
</dbReference>